<organism evidence="2">
    <name type="scientific">Stegastes partitus</name>
    <name type="common">bicolor damselfish</name>
    <dbReference type="NCBI Taxonomy" id="144197"/>
    <lineage>
        <taxon>Eukaryota</taxon>
        <taxon>Metazoa</taxon>
        <taxon>Chordata</taxon>
        <taxon>Craniata</taxon>
        <taxon>Vertebrata</taxon>
        <taxon>Euteleostomi</taxon>
        <taxon>Actinopterygii</taxon>
        <taxon>Neopterygii</taxon>
        <taxon>Teleostei</taxon>
        <taxon>Neoteleostei</taxon>
        <taxon>Acanthomorphata</taxon>
        <taxon>Ovalentaria</taxon>
        <taxon>Pomacentridae</taxon>
        <taxon>Stegastes</taxon>
    </lineage>
</organism>
<name>A0A3B5ABM1_9TELE</name>
<dbReference type="AlphaFoldDB" id="A0A3B5ABM1"/>
<evidence type="ECO:0000313" key="2">
    <source>
        <dbReference type="Ensembl" id="ENSSPAP00000017771.1"/>
    </source>
</evidence>
<feature type="compositionally biased region" description="Low complexity" evidence="1">
    <location>
        <begin position="51"/>
        <end position="65"/>
    </location>
</feature>
<dbReference type="STRING" id="144197.ENSSPAP00000017771"/>
<dbReference type="Gene3D" id="3.40.50.12690">
    <property type="match status" value="1"/>
</dbReference>
<feature type="region of interest" description="Disordered" evidence="1">
    <location>
        <begin position="49"/>
        <end position="90"/>
    </location>
</feature>
<sequence length="238" mass="26257">MVLCVDCNPTLTQLKADVSRLQDALKERDKLILELSSVAAAQSNHLSLLSPVPQTQRQQPRTTTPLSRSPQPVRKVHHRRSSTGPAPQLPSVLIVGDPIIRDVRSSKAVTHCFPGAKVNDILTELPSLMAQFPSRGFLFLFFFISGPLPTVGHGCGRLSRLLQIHVWLQSQCCSFGLGFIDNFNLFWELSSFFFFKLHPNRAGSRMLAANLFYSISSCSPGLVRDNPLVPTGPPLIDA</sequence>
<protein>
    <submittedName>
        <fullName evidence="2">Uncharacterized protein</fullName>
    </submittedName>
</protein>
<dbReference type="SUPFAM" id="SSF52266">
    <property type="entry name" value="SGNH hydrolase"/>
    <property type="match status" value="1"/>
</dbReference>
<evidence type="ECO:0000256" key="1">
    <source>
        <dbReference type="SAM" id="MobiDB-lite"/>
    </source>
</evidence>
<dbReference type="Gene3D" id="3.40.50.12700">
    <property type="match status" value="1"/>
</dbReference>
<proteinExistence type="predicted"/>
<dbReference type="Ensembl" id="ENSSPAT00000018046.1">
    <property type="protein sequence ID" value="ENSSPAP00000017771.1"/>
    <property type="gene ID" value="ENSSPAG00000013411.1"/>
</dbReference>
<dbReference type="GeneTree" id="ENSGT01120000273845"/>
<accession>A0A3B5ABM1</accession>
<reference evidence="2" key="1">
    <citation type="submission" date="2023-09" db="UniProtKB">
        <authorList>
            <consortium name="Ensembl"/>
        </authorList>
    </citation>
    <scope>IDENTIFICATION</scope>
</reference>